<proteinExistence type="predicted"/>
<protein>
    <submittedName>
        <fullName evidence="1">Uncharacterized protein</fullName>
    </submittedName>
</protein>
<dbReference type="EMBL" id="CM031809">
    <property type="protein sequence ID" value="KAG6666208.1"/>
    <property type="molecule type" value="Genomic_DNA"/>
</dbReference>
<dbReference type="AlphaFoldDB" id="A0A8T1RGS3"/>
<evidence type="ECO:0000313" key="2">
    <source>
        <dbReference type="Proteomes" id="UP000811609"/>
    </source>
</evidence>
<name>A0A8T1RGS3_CARIL</name>
<evidence type="ECO:0000313" key="1">
    <source>
        <dbReference type="EMBL" id="KAG6666208.1"/>
    </source>
</evidence>
<dbReference type="Proteomes" id="UP000811609">
    <property type="component" value="Chromosome 1"/>
</dbReference>
<reference evidence="1" key="1">
    <citation type="submission" date="2020-12" db="EMBL/GenBank/DDBJ databases">
        <title>WGS assembly of Carya illinoinensis cv. Pawnee.</title>
        <authorList>
            <person name="Platts A."/>
            <person name="Shu S."/>
            <person name="Wright S."/>
            <person name="Barry K."/>
            <person name="Edger P."/>
            <person name="Pires J.C."/>
            <person name="Schmutz J."/>
        </authorList>
    </citation>
    <scope>NUCLEOTIDE SEQUENCE</scope>
    <source>
        <tissue evidence="1">Leaf</tissue>
    </source>
</reference>
<accession>A0A8T1RGS3</accession>
<organism evidence="1 2">
    <name type="scientific">Carya illinoinensis</name>
    <name type="common">Pecan</name>
    <dbReference type="NCBI Taxonomy" id="32201"/>
    <lineage>
        <taxon>Eukaryota</taxon>
        <taxon>Viridiplantae</taxon>
        <taxon>Streptophyta</taxon>
        <taxon>Embryophyta</taxon>
        <taxon>Tracheophyta</taxon>
        <taxon>Spermatophyta</taxon>
        <taxon>Magnoliopsida</taxon>
        <taxon>eudicotyledons</taxon>
        <taxon>Gunneridae</taxon>
        <taxon>Pentapetalae</taxon>
        <taxon>rosids</taxon>
        <taxon>fabids</taxon>
        <taxon>Fagales</taxon>
        <taxon>Juglandaceae</taxon>
        <taxon>Carya</taxon>
    </lineage>
</organism>
<comment type="caution">
    <text evidence="1">The sequence shown here is derived from an EMBL/GenBank/DDBJ whole genome shotgun (WGS) entry which is preliminary data.</text>
</comment>
<sequence>MKMFLGVSMPPLISQHISILSSYRIFASLFNPKPKKLFCLLQSAFRPFSFSSLWVKPSLTPTTAQTFFRCIPTSEYSNTLTLTPILRPFYSLYLSLSLPEEVSPETFGLQY</sequence>
<keyword evidence="2" id="KW-1185">Reference proteome</keyword>
<gene>
    <name evidence="1" type="ORF">CIPAW_01G015200</name>
</gene>